<dbReference type="InParanoid" id="A0A146G1Q2"/>
<dbReference type="STRING" id="690879.TSACC_25"/>
<keyword evidence="4" id="KW-0732">Signal</keyword>
<gene>
    <name evidence="5" type="ORF">TSACC_25</name>
</gene>
<evidence type="ECO:0000313" key="6">
    <source>
        <dbReference type="Proteomes" id="UP000076023"/>
    </source>
</evidence>
<name>A0A146G1Q2_TERSA</name>
<evidence type="ECO:0000256" key="4">
    <source>
        <dbReference type="SAM" id="SignalP"/>
    </source>
</evidence>
<feature type="chain" id="PRO_5007524357" evidence="4">
    <location>
        <begin position="22"/>
        <end position="926"/>
    </location>
</feature>
<organism evidence="5 6">
    <name type="scientific">Terrimicrobium sacchariphilum</name>
    <dbReference type="NCBI Taxonomy" id="690879"/>
    <lineage>
        <taxon>Bacteria</taxon>
        <taxon>Pseudomonadati</taxon>
        <taxon>Verrucomicrobiota</taxon>
        <taxon>Terrimicrobiia</taxon>
        <taxon>Terrimicrobiales</taxon>
        <taxon>Terrimicrobiaceae</taxon>
        <taxon>Terrimicrobium</taxon>
    </lineage>
</organism>
<dbReference type="Pfam" id="PF13174">
    <property type="entry name" value="TPR_6"/>
    <property type="match status" value="3"/>
</dbReference>
<dbReference type="PROSITE" id="PS51257">
    <property type="entry name" value="PROKAR_LIPOPROTEIN"/>
    <property type="match status" value="1"/>
</dbReference>
<dbReference type="InterPro" id="IPR011990">
    <property type="entry name" value="TPR-like_helical_dom_sf"/>
</dbReference>
<dbReference type="Pfam" id="PF13432">
    <property type="entry name" value="TPR_16"/>
    <property type="match status" value="4"/>
</dbReference>
<sequence>MKGSLTLSLLGSAACVCTLMAQEPEVRRAIPVIRGEQGSDFDYQNPSWMNHVTPTPAQTPTPTPVPAPTVDPRNFAPEPGFTPFRPQGRVTVSPTPESGWQRMPADAPASTPVRVATPIPIERPARPTTPVPVATPIPIRRAEPVQRMEPIPTATPAVIPTATPAAAVAVPTPDEDGIIRLSPAAPAADTTADDLNRANAVYARKMYDYAVAEYERFLIAHPTATQRDQALFRLGESHRLLGNEASARDAYQRLVTQFQTGEFVGAGAFRLGEYLFADRMYEQALKQFQTAASQATSPEVKLSAKYQQARCLEKLKRTDDAVSVYQEVADVTKDNPYRDYARLSLAEVNANAGNKKEALEAFAKLAADPGPSAMRAEAAVKAAAIAAELGDQKRAASLFDAALALPDLGDWKAIAVLGAMRTFYTTGNYQKVTSLKDKYLDGLPEDTRAEALLLAANSYRQLGNAQSAQTVYNQLITQYPEAAQAQDARFQKLVSMYQLEDPALLTEVDNFLQVSKDPKQRAQAQLLKAEALFKKQDYGAAAPLYNQVLASSLDADIKGKAMMKLGWCLGKTGQYSPAAQVYTSYLQQFPKGSSALNATIQRGLALQELKDYPGALKDFNSVIDNNKEAKERELALQQKALIEGQQQDYKAMTATFKQLLAEYPKTSAAGQANFWIGWAAYENKDYAGAIPSLDAARKLDPQYADRATLRIILSYYYQQNTDALKQALKENPKVQVPAEINRWLGRKSFEEGDYATAERNLLPVVTEGKTAEPDALIELAEAQIRLSKASAASPHVANYLKVARDPASRARGLIAQGRIALAAKQYDEAQRLDEEALLLQPEGSYNADARMLSGEISMSKGDYDGAARAFLSLAVLYNDPAVTPRALELAAEAYRKAGNTFEAEKATKELRERFPDFKKSAKLTKE</sequence>
<evidence type="ECO:0000313" key="5">
    <source>
        <dbReference type="EMBL" id="GAT31611.1"/>
    </source>
</evidence>
<dbReference type="GO" id="GO:0006355">
    <property type="term" value="P:regulation of DNA-templated transcription"/>
    <property type="evidence" value="ECO:0007669"/>
    <property type="project" value="InterPro"/>
</dbReference>
<dbReference type="SUPFAM" id="SSF48452">
    <property type="entry name" value="TPR-like"/>
    <property type="match status" value="4"/>
</dbReference>
<comment type="caution">
    <text evidence="5">The sequence shown here is derived from an EMBL/GenBank/DDBJ whole genome shotgun (WGS) entry which is preliminary data.</text>
</comment>
<dbReference type="InterPro" id="IPR019734">
    <property type="entry name" value="TPR_rpt"/>
</dbReference>
<dbReference type="GO" id="GO:0006368">
    <property type="term" value="P:transcription elongation by RNA polymerase II"/>
    <property type="evidence" value="ECO:0007669"/>
    <property type="project" value="TreeGrafter"/>
</dbReference>
<dbReference type="SMART" id="SM00028">
    <property type="entry name" value="TPR"/>
    <property type="match status" value="12"/>
</dbReference>
<protein>
    <submittedName>
        <fullName evidence="5">Tetratricopeptide repeat-containing protein</fullName>
    </submittedName>
</protein>
<dbReference type="RefSeq" id="WP_075077508.1">
    <property type="nucleotide sequence ID" value="NZ_BDCO01000002.1"/>
</dbReference>
<dbReference type="Gene3D" id="1.25.40.10">
    <property type="entry name" value="Tetratricopeptide repeat domain"/>
    <property type="match status" value="6"/>
</dbReference>
<dbReference type="OrthoDB" id="174598at2"/>
<keyword evidence="6" id="KW-1185">Reference proteome</keyword>
<evidence type="ECO:0000256" key="2">
    <source>
        <dbReference type="ARBA" id="ARBA00022803"/>
    </source>
</evidence>
<evidence type="ECO:0000256" key="1">
    <source>
        <dbReference type="ARBA" id="ARBA00022737"/>
    </source>
</evidence>
<feature type="region of interest" description="Disordered" evidence="3">
    <location>
        <begin position="79"/>
        <end position="112"/>
    </location>
</feature>
<dbReference type="EMBL" id="BDCO01000002">
    <property type="protein sequence ID" value="GAT31611.1"/>
    <property type="molecule type" value="Genomic_DNA"/>
</dbReference>
<proteinExistence type="predicted"/>
<feature type="signal peptide" evidence="4">
    <location>
        <begin position="1"/>
        <end position="21"/>
    </location>
</feature>
<dbReference type="Proteomes" id="UP000076023">
    <property type="component" value="Unassembled WGS sequence"/>
</dbReference>
<dbReference type="GO" id="GO:0000993">
    <property type="term" value="F:RNA polymerase II complex binding"/>
    <property type="evidence" value="ECO:0007669"/>
    <property type="project" value="TreeGrafter"/>
</dbReference>
<dbReference type="AlphaFoldDB" id="A0A146G1Q2"/>
<reference evidence="6" key="1">
    <citation type="journal article" date="2017" name="Genome Announc.">
        <title>Draft Genome Sequence of Terrimicrobium sacchariphilum NM-5T, a Facultative Anaerobic Soil Bacterium of the Class Spartobacteria.</title>
        <authorList>
            <person name="Qiu Y.L."/>
            <person name="Tourlousse D.M."/>
            <person name="Matsuura N."/>
            <person name="Ohashi A."/>
            <person name="Sekiguchi Y."/>
        </authorList>
    </citation>
    <scope>NUCLEOTIDE SEQUENCE [LARGE SCALE GENOMIC DNA]</scope>
    <source>
        <strain evidence="6">NM-5</strain>
    </source>
</reference>
<evidence type="ECO:0000256" key="3">
    <source>
        <dbReference type="SAM" id="MobiDB-lite"/>
    </source>
</evidence>
<dbReference type="PANTHER" id="PTHR14027">
    <property type="entry name" value="RNA POLYMERASE-ASSOCIATED PROTEIN CTR9"/>
    <property type="match status" value="1"/>
</dbReference>
<accession>A0A146G1Q2</accession>
<keyword evidence="1" id="KW-0677">Repeat</keyword>
<dbReference type="PANTHER" id="PTHR14027:SF2">
    <property type="entry name" value="RNA POLYMERASE-ASSOCIATED PROTEIN CTR9 HOMOLOG"/>
    <property type="match status" value="1"/>
</dbReference>
<dbReference type="InterPro" id="IPR031101">
    <property type="entry name" value="Ctr9"/>
</dbReference>
<keyword evidence="2" id="KW-0802">TPR repeat</keyword>